<organism evidence="2 3">
    <name type="scientific">Methanoregula formicica (strain DSM 22288 / NBRC 105244 / SMSP)</name>
    <dbReference type="NCBI Taxonomy" id="593750"/>
    <lineage>
        <taxon>Archaea</taxon>
        <taxon>Methanobacteriati</taxon>
        <taxon>Methanobacteriota</taxon>
        <taxon>Stenosarchaea group</taxon>
        <taxon>Methanomicrobia</taxon>
        <taxon>Methanomicrobiales</taxon>
        <taxon>Methanoregulaceae</taxon>
        <taxon>Methanoregula</taxon>
    </lineage>
</organism>
<keyword evidence="1" id="KW-1133">Transmembrane helix</keyword>
<accession>L0HEX0</accession>
<reference evidence="2 3" key="2">
    <citation type="journal article" date="2014" name="Genome Announc.">
        <title>Complete Genome Sequence of Methanoregula formicica SMSPT, a Mesophilic Hydrogenotrophic Methanogen Isolated from a Methanogenic Upflow Anaerobic Sludge Blanket Reactor.</title>
        <authorList>
            <person name="Yamamoto K."/>
            <person name="Tamaki H."/>
            <person name="Cadillo-Quiroz H."/>
            <person name="Imachi H."/>
            <person name="Kyrpides N."/>
            <person name="Woyke T."/>
            <person name="Goodwin L."/>
            <person name="Zinder S.H."/>
            <person name="Kamagata Y."/>
            <person name="Liu W.T."/>
        </authorList>
    </citation>
    <scope>NUCLEOTIDE SEQUENCE [LARGE SCALE GENOMIC DNA]</scope>
    <source>
        <strain evidence="3">DSM 22288 / NBRC 105244 / SMSP</strain>
    </source>
</reference>
<dbReference type="Proteomes" id="UP000010824">
    <property type="component" value="Chromosome"/>
</dbReference>
<dbReference type="HOGENOM" id="CLU_3245320_0_0_2"/>
<reference evidence="3" key="1">
    <citation type="submission" date="2011-12" db="EMBL/GenBank/DDBJ databases">
        <title>Complete sequence of Methanoregula formicicum SMSP.</title>
        <authorList>
            <person name="Lucas S."/>
            <person name="Han J."/>
            <person name="Lapidus A."/>
            <person name="Cheng J.-F."/>
            <person name="Goodwin L."/>
            <person name="Pitluck S."/>
            <person name="Peters L."/>
            <person name="Ovchinnikova G."/>
            <person name="Teshima H."/>
            <person name="Detter J.C."/>
            <person name="Han C."/>
            <person name="Tapia R."/>
            <person name="Land M."/>
            <person name="Hauser L."/>
            <person name="Kyrpides N."/>
            <person name="Ivanova N."/>
            <person name="Pagani I."/>
            <person name="Imachi H."/>
            <person name="Tamaki H."/>
            <person name="Sekiguchi Y."/>
            <person name="Kamagata Y."/>
            <person name="Cadillo-Quiroz H."/>
            <person name="Zinder S."/>
            <person name="Liu W.-T."/>
            <person name="Woyke T."/>
        </authorList>
    </citation>
    <scope>NUCLEOTIDE SEQUENCE [LARGE SCALE GENOMIC DNA]</scope>
    <source>
        <strain evidence="3">DSM 22288 / NBRC 105244 / SMSP</strain>
    </source>
</reference>
<protein>
    <submittedName>
        <fullName evidence="2">Uncharacterized protein</fullName>
    </submittedName>
</protein>
<dbReference type="GeneID" id="76832652"/>
<dbReference type="PROSITE" id="PS51257">
    <property type="entry name" value="PROKAR_LIPOPROTEIN"/>
    <property type="match status" value="1"/>
</dbReference>
<dbReference type="AlphaFoldDB" id="L0HEX0"/>
<feature type="transmembrane region" description="Helical" evidence="1">
    <location>
        <begin position="12"/>
        <end position="36"/>
    </location>
</feature>
<keyword evidence="1" id="KW-0812">Transmembrane</keyword>
<evidence type="ECO:0000313" key="3">
    <source>
        <dbReference type="Proteomes" id="UP000010824"/>
    </source>
</evidence>
<dbReference type="EMBL" id="CP003167">
    <property type="protein sequence ID" value="AGB02570.1"/>
    <property type="molecule type" value="Genomic_DNA"/>
</dbReference>
<gene>
    <name evidence="2" type="ordered locus">Metfor_1537</name>
</gene>
<keyword evidence="3" id="KW-1185">Reference proteome</keyword>
<sequence>MTITKTMNHYPVMFRAIEGIALLALMGACFVLCWLLRREPIV</sequence>
<keyword evidence="1" id="KW-0472">Membrane</keyword>
<evidence type="ECO:0000256" key="1">
    <source>
        <dbReference type="SAM" id="Phobius"/>
    </source>
</evidence>
<evidence type="ECO:0000313" key="2">
    <source>
        <dbReference type="EMBL" id="AGB02570.1"/>
    </source>
</evidence>
<dbReference type="RefSeq" id="WP_015285533.1">
    <property type="nucleotide sequence ID" value="NC_019943.1"/>
</dbReference>
<dbReference type="KEGG" id="mfo:Metfor_1537"/>
<proteinExistence type="predicted"/>
<dbReference type="InParanoid" id="L0HEX0"/>
<name>L0HEX0_METFS</name>